<keyword evidence="1" id="KW-0812">Transmembrane</keyword>
<accession>X1INQ0</accession>
<comment type="caution">
    <text evidence="2">The sequence shown here is derived from an EMBL/GenBank/DDBJ whole genome shotgun (WGS) entry which is preliminary data.</text>
</comment>
<protein>
    <submittedName>
        <fullName evidence="2">Uncharacterized protein</fullName>
    </submittedName>
</protein>
<reference evidence="2" key="1">
    <citation type="journal article" date="2014" name="Front. Microbiol.">
        <title>High frequency of phylogenetically diverse reductive dehalogenase-homologous genes in deep subseafloor sedimentary metagenomes.</title>
        <authorList>
            <person name="Kawai M."/>
            <person name="Futagami T."/>
            <person name="Toyoda A."/>
            <person name="Takaki Y."/>
            <person name="Nishi S."/>
            <person name="Hori S."/>
            <person name="Arai W."/>
            <person name="Tsubouchi T."/>
            <person name="Morono Y."/>
            <person name="Uchiyama I."/>
            <person name="Ito T."/>
            <person name="Fujiyama A."/>
            <person name="Inagaki F."/>
            <person name="Takami H."/>
        </authorList>
    </citation>
    <scope>NUCLEOTIDE SEQUENCE</scope>
    <source>
        <strain evidence="2">Expedition CK06-06</strain>
    </source>
</reference>
<dbReference type="AlphaFoldDB" id="X1INQ0"/>
<proteinExistence type="predicted"/>
<keyword evidence="1" id="KW-1133">Transmembrane helix</keyword>
<keyword evidence="1" id="KW-0472">Membrane</keyword>
<gene>
    <name evidence="2" type="ORF">S03H2_55910</name>
</gene>
<name>X1INQ0_9ZZZZ</name>
<evidence type="ECO:0000313" key="2">
    <source>
        <dbReference type="EMBL" id="GAH84051.1"/>
    </source>
</evidence>
<sequence length="68" mass="7508">MAKFWDLVERSVIVQSLLPLAFGAAVIYLSVAGRPVPELLAHLTWACVSFWMGTKIQHAVDANRAKRG</sequence>
<organism evidence="2">
    <name type="scientific">marine sediment metagenome</name>
    <dbReference type="NCBI Taxonomy" id="412755"/>
    <lineage>
        <taxon>unclassified sequences</taxon>
        <taxon>metagenomes</taxon>
        <taxon>ecological metagenomes</taxon>
    </lineage>
</organism>
<feature type="transmembrane region" description="Helical" evidence="1">
    <location>
        <begin position="12"/>
        <end position="31"/>
    </location>
</feature>
<evidence type="ECO:0000256" key="1">
    <source>
        <dbReference type="SAM" id="Phobius"/>
    </source>
</evidence>
<dbReference type="EMBL" id="BARU01035752">
    <property type="protein sequence ID" value="GAH84051.1"/>
    <property type="molecule type" value="Genomic_DNA"/>
</dbReference>